<feature type="binding site" evidence="27">
    <location>
        <position position="919"/>
    </location>
    <ligand>
        <name>Mg(2+)</name>
        <dbReference type="ChEBI" id="CHEBI:18420"/>
    </ligand>
</feature>
<dbReference type="GO" id="GO:0019838">
    <property type="term" value="F:growth factor binding"/>
    <property type="evidence" value="ECO:0007669"/>
    <property type="project" value="TreeGrafter"/>
</dbReference>
<feature type="binding site" evidence="26 28">
    <location>
        <position position="779"/>
    </location>
    <ligand>
        <name>ATP</name>
        <dbReference type="ChEBI" id="CHEBI:30616"/>
    </ligand>
</feature>
<evidence type="ECO:0000256" key="23">
    <source>
        <dbReference type="ARBA" id="ARBA00023319"/>
    </source>
</evidence>
<dbReference type="SMART" id="SM00409">
    <property type="entry name" value="IG"/>
    <property type="match status" value="6"/>
</dbReference>
<dbReference type="PROSITE" id="PS50835">
    <property type="entry name" value="IG_LIKE"/>
    <property type="match status" value="5"/>
</dbReference>
<dbReference type="InterPro" id="IPR020635">
    <property type="entry name" value="Tyr_kinase_cat_dom"/>
</dbReference>
<evidence type="ECO:0000256" key="14">
    <source>
        <dbReference type="ARBA" id="ARBA00022777"/>
    </source>
</evidence>
<dbReference type="FunFam" id="1.10.510.10:FF:000077">
    <property type="entry name" value="Vascular endothelial growth factor receptor 2"/>
    <property type="match status" value="1"/>
</dbReference>
<keyword evidence="18" id="KW-0472">Membrane</keyword>
<dbReference type="InterPro" id="IPR003599">
    <property type="entry name" value="Ig_sub"/>
</dbReference>
<dbReference type="PROSITE" id="PS00240">
    <property type="entry name" value="RECEPTOR_TYR_KIN_III"/>
    <property type="match status" value="1"/>
</dbReference>
<comment type="similarity">
    <text evidence="29">Belongs to the protein kinase superfamily. Tyr protein kinase family. CSF-1/PDGF receptor subfamily.</text>
</comment>
<organism evidence="33 34">
    <name type="scientific">Sander lucioperca</name>
    <name type="common">Pike-perch</name>
    <name type="synonym">Perca lucioperca</name>
    <dbReference type="NCBI Taxonomy" id="283035"/>
    <lineage>
        <taxon>Eukaryota</taxon>
        <taxon>Metazoa</taxon>
        <taxon>Chordata</taxon>
        <taxon>Craniata</taxon>
        <taxon>Vertebrata</taxon>
        <taxon>Euteleostomi</taxon>
        <taxon>Actinopterygii</taxon>
        <taxon>Neopterygii</taxon>
        <taxon>Teleostei</taxon>
        <taxon>Neoteleostei</taxon>
        <taxon>Acanthomorphata</taxon>
        <taxon>Eupercaria</taxon>
        <taxon>Perciformes</taxon>
        <taxon>Percoidei</taxon>
        <taxon>Percidae</taxon>
        <taxon>Luciopercinae</taxon>
        <taxon>Sander</taxon>
    </lineage>
</organism>
<dbReference type="PIRSF" id="PIRSF000615">
    <property type="entry name" value="TyrPK_CSF1-R"/>
    <property type="match status" value="1"/>
</dbReference>
<dbReference type="FunFam" id="2.60.40.10:FF:000606">
    <property type="entry name" value="Vascular endothelial growth factor receptor 1"/>
    <property type="match status" value="1"/>
</dbReference>
<dbReference type="Pfam" id="PF07679">
    <property type="entry name" value="I-set"/>
    <property type="match status" value="2"/>
</dbReference>
<evidence type="ECO:0000259" key="31">
    <source>
        <dbReference type="PROSITE" id="PS50011"/>
    </source>
</evidence>
<dbReference type="InterPro" id="IPR001824">
    <property type="entry name" value="Tyr_kinase_rcpt_3_CS"/>
</dbReference>
<feature type="domain" description="Ig-like" evidence="32">
    <location>
        <begin position="577"/>
        <end position="664"/>
    </location>
</feature>
<keyword evidence="13" id="KW-0967">Endosome</keyword>
<keyword evidence="16 26" id="KW-0067">ATP-binding</keyword>
<keyword evidence="17" id="KW-1133">Transmembrane helix</keyword>
<evidence type="ECO:0000256" key="2">
    <source>
        <dbReference type="ARBA" id="ARBA00004251"/>
    </source>
</evidence>
<keyword evidence="34" id="KW-1185">Reference proteome</keyword>
<dbReference type="PRINTS" id="PR01832">
    <property type="entry name" value="VEGFRECEPTOR"/>
</dbReference>
<dbReference type="Gene3D" id="3.30.200.20">
    <property type="entry name" value="Phosphorylase Kinase, domain 1"/>
    <property type="match status" value="1"/>
</dbReference>
<evidence type="ECO:0000256" key="4">
    <source>
        <dbReference type="ARBA" id="ARBA00022473"/>
    </source>
</evidence>
<keyword evidence="6" id="KW-0597">Phosphoprotein</keyword>
<dbReference type="SMART" id="SM00219">
    <property type="entry name" value="TyrKc"/>
    <property type="match status" value="1"/>
</dbReference>
<dbReference type="SMART" id="SM00408">
    <property type="entry name" value="IGc2"/>
    <property type="match status" value="5"/>
</dbReference>
<evidence type="ECO:0000256" key="6">
    <source>
        <dbReference type="ARBA" id="ARBA00022553"/>
    </source>
</evidence>
<dbReference type="GO" id="GO:0046872">
    <property type="term" value="F:metal ion binding"/>
    <property type="evidence" value="ECO:0007669"/>
    <property type="project" value="UniProtKB-KW"/>
</dbReference>
<keyword evidence="8" id="KW-0808">Transferase</keyword>
<protein>
    <recommendedName>
        <fullName evidence="3">receptor protein-tyrosine kinase</fullName>
        <ecNumber evidence="3">2.7.10.1</ecNumber>
    </recommendedName>
</protein>
<keyword evidence="14" id="KW-0418">Kinase</keyword>
<keyword evidence="27" id="KW-0460">Magnesium</keyword>
<evidence type="ECO:0000256" key="18">
    <source>
        <dbReference type="ARBA" id="ARBA00023136"/>
    </source>
</evidence>
<dbReference type="InterPro" id="IPR013783">
    <property type="entry name" value="Ig-like_fold"/>
</dbReference>
<dbReference type="Pfam" id="PF17988">
    <property type="entry name" value="VEGFR-2_TMD"/>
    <property type="match status" value="1"/>
</dbReference>
<evidence type="ECO:0000256" key="24">
    <source>
        <dbReference type="ARBA" id="ARBA00051243"/>
    </source>
</evidence>
<dbReference type="InterPro" id="IPR000719">
    <property type="entry name" value="Prot_kinase_dom"/>
</dbReference>
<comment type="catalytic activity">
    <reaction evidence="24">
        <text>L-tyrosyl-[protein] + ATP = O-phospho-L-tyrosyl-[protein] + ADP + H(+)</text>
        <dbReference type="Rhea" id="RHEA:10596"/>
        <dbReference type="Rhea" id="RHEA-COMP:10136"/>
        <dbReference type="Rhea" id="RHEA-COMP:20101"/>
        <dbReference type="ChEBI" id="CHEBI:15378"/>
        <dbReference type="ChEBI" id="CHEBI:30616"/>
        <dbReference type="ChEBI" id="CHEBI:46858"/>
        <dbReference type="ChEBI" id="CHEBI:61978"/>
        <dbReference type="ChEBI" id="CHEBI:456216"/>
        <dbReference type="EC" id="2.7.10.1"/>
    </reaction>
</comment>
<keyword evidence="23 29" id="KW-0393">Immunoglobulin domain</keyword>
<feature type="active site" description="Proton acceptor" evidence="25">
    <location>
        <position position="914"/>
    </location>
</feature>
<evidence type="ECO:0000256" key="17">
    <source>
        <dbReference type="ARBA" id="ARBA00022989"/>
    </source>
</evidence>
<keyword evidence="21 29" id="KW-0675">Receptor</keyword>
<keyword evidence="5" id="KW-1003">Cell membrane</keyword>
<evidence type="ECO:0000256" key="30">
    <source>
        <dbReference type="SAM" id="SignalP"/>
    </source>
</evidence>
<keyword evidence="7" id="KW-0037">Angiogenesis</keyword>
<dbReference type="SUPFAM" id="SSF48726">
    <property type="entry name" value="Immunoglobulin"/>
    <property type="match status" value="6"/>
</dbReference>
<dbReference type="GeneTree" id="ENSGT00940000158713"/>
<dbReference type="GO" id="GO:0001525">
    <property type="term" value="P:angiogenesis"/>
    <property type="evidence" value="ECO:0007669"/>
    <property type="project" value="UniProtKB-KW"/>
</dbReference>
<keyword evidence="27" id="KW-0479">Metal-binding</keyword>
<dbReference type="GO" id="GO:0005768">
    <property type="term" value="C:endosome"/>
    <property type="evidence" value="ECO:0007669"/>
    <property type="project" value="UniProtKB-SubCell"/>
</dbReference>
<dbReference type="InterPro" id="IPR007110">
    <property type="entry name" value="Ig-like_dom"/>
</dbReference>
<feature type="binding site" evidence="26">
    <location>
        <begin position="752"/>
        <end position="759"/>
    </location>
    <ligand>
        <name>ATP</name>
        <dbReference type="ChEBI" id="CHEBI:30616"/>
    </ligand>
</feature>
<dbReference type="PRINTS" id="PR00109">
    <property type="entry name" value="TYRKINASE"/>
</dbReference>
<evidence type="ECO:0000256" key="5">
    <source>
        <dbReference type="ARBA" id="ARBA00022475"/>
    </source>
</evidence>
<evidence type="ECO:0000256" key="12">
    <source>
        <dbReference type="ARBA" id="ARBA00022741"/>
    </source>
</evidence>
<dbReference type="PROSITE" id="PS50011">
    <property type="entry name" value="PROTEIN_KINASE_DOM"/>
    <property type="match status" value="1"/>
</dbReference>
<feature type="binding site" evidence="26">
    <location>
        <position position="918"/>
    </location>
    <ligand>
        <name>ATP</name>
        <dbReference type="ChEBI" id="CHEBI:30616"/>
    </ligand>
</feature>
<reference evidence="33" key="2">
    <citation type="submission" date="2025-09" db="UniProtKB">
        <authorList>
            <consortium name="Ensembl"/>
        </authorList>
    </citation>
    <scope>IDENTIFICATION</scope>
</reference>
<evidence type="ECO:0000256" key="26">
    <source>
        <dbReference type="PIRSR" id="PIRSR000615-2"/>
    </source>
</evidence>
<feature type="domain" description="Ig-like" evidence="32">
    <location>
        <begin position="302"/>
        <end position="386"/>
    </location>
</feature>
<dbReference type="Ensembl" id="ENSSLUT00000003785.1">
    <property type="protein sequence ID" value="ENSSLUP00000003664.1"/>
    <property type="gene ID" value="ENSSLUG00000001549.1"/>
</dbReference>
<evidence type="ECO:0000256" key="9">
    <source>
        <dbReference type="ARBA" id="ARBA00022692"/>
    </source>
</evidence>
<evidence type="ECO:0000256" key="19">
    <source>
        <dbReference type="ARBA" id="ARBA00023137"/>
    </source>
</evidence>
<evidence type="ECO:0000256" key="3">
    <source>
        <dbReference type="ARBA" id="ARBA00011902"/>
    </source>
</evidence>
<feature type="domain" description="Ig-like" evidence="32">
    <location>
        <begin position="393"/>
        <end position="469"/>
    </location>
</feature>
<dbReference type="PROSITE" id="PS00109">
    <property type="entry name" value="PROTEIN_KINASE_TYR"/>
    <property type="match status" value="1"/>
</dbReference>
<feature type="chain" id="PRO_5034383113" description="receptor protein-tyrosine kinase" evidence="30">
    <location>
        <begin position="20"/>
        <end position="1089"/>
    </location>
</feature>
<dbReference type="PANTHER" id="PTHR24416:SF390">
    <property type="entry name" value="VASCULAR ENDOTHELIAL GROWTH FACTOR RECEPTOR 1"/>
    <property type="match status" value="1"/>
</dbReference>
<dbReference type="InterPro" id="IPR011009">
    <property type="entry name" value="Kinase-like_dom_sf"/>
</dbReference>
<evidence type="ECO:0000256" key="1">
    <source>
        <dbReference type="ARBA" id="ARBA00004177"/>
    </source>
</evidence>
<evidence type="ECO:0000256" key="22">
    <source>
        <dbReference type="ARBA" id="ARBA00023180"/>
    </source>
</evidence>
<evidence type="ECO:0000256" key="15">
    <source>
        <dbReference type="ARBA" id="ARBA00022782"/>
    </source>
</evidence>
<dbReference type="Pfam" id="PF21339">
    <property type="entry name" value="VEGFR-1-like_Ig-like"/>
    <property type="match status" value="1"/>
</dbReference>
<keyword evidence="20" id="KW-1015">Disulfide bond</keyword>
<dbReference type="FunFam" id="2.60.40.10:FF:000143">
    <property type="entry name" value="Vascular endothelial growth factor receptor 3"/>
    <property type="match status" value="1"/>
</dbReference>
<evidence type="ECO:0000256" key="25">
    <source>
        <dbReference type="PIRSR" id="PIRSR000615-1"/>
    </source>
</evidence>
<keyword evidence="9 29" id="KW-0812">Transmembrane</keyword>
<dbReference type="GO" id="GO:0030154">
    <property type="term" value="P:cell differentiation"/>
    <property type="evidence" value="ECO:0007669"/>
    <property type="project" value="UniProtKB-KW"/>
</dbReference>
<dbReference type="Gene3D" id="2.60.40.10">
    <property type="entry name" value="Immunoglobulins"/>
    <property type="match status" value="8"/>
</dbReference>
<dbReference type="FunFam" id="3.30.200.20:FF:000041">
    <property type="entry name" value="Vascular endothelial growth factor receptor 2"/>
    <property type="match status" value="1"/>
</dbReference>
<gene>
    <name evidence="33" type="primary">flt1</name>
</gene>
<dbReference type="GO" id="GO:0005021">
    <property type="term" value="F:vascular endothelial growth factor receptor activity"/>
    <property type="evidence" value="ECO:0007669"/>
    <property type="project" value="InterPro"/>
</dbReference>
<evidence type="ECO:0000256" key="21">
    <source>
        <dbReference type="ARBA" id="ARBA00023170"/>
    </source>
</evidence>
<dbReference type="PROSITE" id="PS00107">
    <property type="entry name" value="PROTEIN_KINASE_ATP"/>
    <property type="match status" value="1"/>
</dbReference>
<evidence type="ECO:0000256" key="7">
    <source>
        <dbReference type="ARBA" id="ARBA00022657"/>
    </source>
</evidence>
<dbReference type="InterPro" id="IPR003598">
    <property type="entry name" value="Ig_sub2"/>
</dbReference>
<evidence type="ECO:0000256" key="11">
    <source>
        <dbReference type="ARBA" id="ARBA00022737"/>
    </source>
</evidence>
<evidence type="ECO:0000256" key="20">
    <source>
        <dbReference type="ARBA" id="ARBA00023157"/>
    </source>
</evidence>
<dbReference type="InterPro" id="IPR017441">
    <property type="entry name" value="Protein_kinase_ATP_BS"/>
</dbReference>
<dbReference type="InterPro" id="IPR041348">
    <property type="entry name" value="VEGFR-2_TMD"/>
</dbReference>
<evidence type="ECO:0000313" key="34">
    <source>
        <dbReference type="Proteomes" id="UP000694568"/>
    </source>
</evidence>
<dbReference type="GO" id="GO:0048010">
    <property type="term" value="P:vascular endothelial growth factor receptor signaling pathway"/>
    <property type="evidence" value="ECO:0007669"/>
    <property type="project" value="InterPro"/>
</dbReference>
<dbReference type="GO" id="GO:0043235">
    <property type="term" value="C:receptor complex"/>
    <property type="evidence" value="ECO:0007669"/>
    <property type="project" value="TreeGrafter"/>
</dbReference>
<keyword evidence="22" id="KW-0325">Glycoprotein</keyword>
<evidence type="ECO:0000256" key="16">
    <source>
        <dbReference type="ARBA" id="ARBA00022840"/>
    </source>
</evidence>
<dbReference type="SUPFAM" id="SSF56112">
    <property type="entry name" value="Protein kinase-like (PK-like)"/>
    <property type="match status" value="1"/>
</dbReference>
<evidence type="ECO:0000256" key="27">
    <source>
        <dbReference type="PIRSR" id="PIRSR000615-3"/>
    </source>
</evidence>
<dbReference type="InterPro" id="IPR008266">
    <property type="entry name" value="Tyr_kinase_AS"/>
</dbReference>
<name>A0A8C9WYD6_SANLU</name>
<dbReference type="CDD" id="cd05054">
    <property type="entry name" value="PTKc_VEGFR"/>
    <property type="match status" value="1"/>
</dbReference>
<dbReference type="Proteomes" id="UP000694568">
    <property type="component" value="Unplaced"/>
</dbReference>
<dbReference type="GO" id="GO:0005886">
    <property type="term" value="C:plasma membrane"/>
    <property type="evidence" value="ECO:0007669"/>
    <property type="project" value="UniProtKB-SubCell"/>
</dbReference>
<reference evidence="33" key="1">
    <citation type="submission" date="2025-08" db="UniProtKB">
        <authorList>
            <consortium name="Ensembl"/>
        </authorList>
    </citation>
    <scope>IDENTIFICATION</scope>
</reference>
<evidence type="ECO:0000313" key="33">
    <source>
        <dbReference type="Ensembl" id="ENSSLUP00000003664.1"/>
    </source>
</evidence>
<proteinExistence type="inferred from homology"/>
<dbReference type="GO" id="GO:0005524">
    <property type="term" value="F:ATP binding"/>
    <property type="evidence" value="ECO:0007669"/>
    <property type="project" value="UniProtKB-UniRule"/>
</dbReference>
<feature type="domain" description="Ig-like" evidence="32">
    <location>
        <begin position="476"/>
        <end position="573"/>
    </location>
</feature>
<dbReference type="PRINTS" id="PR01833">
    <property type="entry name" value="VEGFRECEPTR1"/>
</dbReference>
<dbReference type="Pfam" id="PF13927">
    <property type="entry name" value="Ig_3"/>
    <property type="match status" value="2"/>
</dbReference>
<evidence type="ECO:0000256" key="10">
    <source>
        <dbReference type="ARBA" id="ARBA00022729"/>
    </source>
</evidence>
<evidence type="ECO:0000256" key="13">
    <source>
        <dbReference type="ARBA" id="ARBA00022753"/>
    </source>
</evidence>
<evidence type="ECO:0000259" key="32">
    <source>
        <dbReference type="PROSITE" id="PS50835"/>
    </source>
</evidence>
<feature type="signal peptide" evidence="30">
    <location>
        <begin position="1"/>
        <end position="19"/>
    </location>
</feature>
<dbReference type="InterPro" id="IPR001245">
    <property type="entry name" value="Ser-Thr/Tyr_kinase_cat_dom"/>
</dbReference>
<feature type="domain" description="Protein kinase" evidence="31">
    <location>
        <begin position="745"/>
        <end position="1050"/>
    </location>
</feature>
<feature type="domain" description="Ig-like" evidence="32">
    <location>
        <begin position="191"/>
        <end position="291"/>
    </location>
</feature>
<comment type="subcellular location">
    <subcellularLocation>
        <location evidence="2">Cell membrane</location>
        <topology evidence="2">Single-pass type I membrane protein</topology>
    </subcellularLocation>
    <subcellularLocation>
        <location evidence="1">Endosome</location>
    </subcellularLocation>
    <subcellularLocation>
        <location evidence="29">Membrane</location>
        <topology evidence="29">Single-pass type I membrane protein</topology>
    </subcellularLocation>
</comment>
<evidence type="ECO:0000256" key="29">
    <source>
        <dbReference type="RuleBase" id="RU000311"/>
    </source>
</evidence>
<evidence type="ECO:0000256" key="28">
    <source>
        <dbReference type="PROSITE-ProRule" id="PRU10141"/>
    </source>
</evidence>
<dbReference type="InterPro" id="IPR009135">
    <property type="entry name" value="VEGFR1_rcpt"/>
</dbReference>
<evidence type="ECO:0000256" key="8">
    <source>
        <dbReference type="ARBA" id="ARBA00022679"/>
    </source>
</evidence>
<dbReference type="Pfam" id="PF07714">
    <property type="entry name" value="PK_Tyr_Ser-Thr"/>
    <property type="match status" value="1"/>
</dbReference>
<keyword evidence="12 26" id="KW-0547">Nucleotide-binding</keyword>
<keyword evidence="4" id="KW-0217">Developmental protein</keyword>
<keyword evidence="19" id="KW-0829">Tyrosine-protein kinase</keyword>
<sequence>PFAACLPLSLPCLSCLSLSLSNKAAMGRWELTWAFPSGLARDQVQVEESRCGRTSQQYCSRLMVISTQTQHTGLFRCRYRHRTQKQTSIYVYVTDSQQPFVEHPGMSPDVLYMKEKQPLVIPCRVTHPNATTTLVKFPNHSLSPDQRNIIWNSKQGFTIRTPTFYYIGLFYCQTITDGVTHKSRIYFVHRPGQHNIMEVYLNSTGPVQALKGERLVLNCTATGELNTRVNITWDYPGKVRPALKSRLLKHRTHMLFYNILTIPKLQRSDRGLYTCRVTSGEKNKQQKVTVTVYGECLPLKRPDINVIQPQVQAGQKSYRISPKLRAFPAPEVTWLKDGMVAAEQCSRYHMDGNSLVIRDVAEEDAGKYTVLVRIQEHGLYQNLTLTLVVNVSPQIGEKAVSLQDPGSVPQGSRQALHCTSHGVPPPHIQWLWHPCPSKVGVLTVAEAFVSGVYRCTASNSAGTDQLDLHFYVTDVPGGFSVSQREEPREGGDLRLTCVANKYLYTALSWQRVNDTEGTQSRSPALQLTLGEFSTSLVLLLSNLTAKDSGAYRCSAHHLIIGQEAHLDTQVVVTILEPPVLLNNLTDCTVNLSSSVILSCPSEGVPTPIIMWYKDERVLSQGSGIVISTEDGTLHIDRITVEDQGMYTCQATNERGSVESSAYIWVNRASEVSFLEIPTLTCTCVVATLFWLLLTLFIRKLKQPNSSNTKPEYLSIILDRGEGPIEEQCERLQYDPNQWEFPRERLKLGKPLGRGAFGKVMQAAAFGIDNDTSCRTVAVKMLKEGATASEHKALMTELKILNHIGHHLNVVNLLGACTKPGGPLMVIVEYCCYGNLSNFLKGKREVFCLHFSLHLRKKKISLLLLYYTPVPPLFFPLDPKSASNSPLFLEDLISFSFQVARGMEFLASRKCIHRDLAARNILLSDNKVVKICDFGLARDIYKDPDYVRKGDARLPLKWMSPESIFDKVFTTQSDVWSYGILLWEIFSLGASPYPGLHIDEEFCHRLKGGTRMRAPEYSTPEIYSTMLACWEASPSDRPTFTNLVETLGDLLQARVQQDGKDYIPLGSYMTGDTGHSETFKENLLAVTNMR</sequence>
<dbReference type="EC" id="2.7.10.1" evidence="3"/>
<keyword evidence="10 30" id="KW-0732">Signal</keyword>
<dbReference type="AlphaFoldDB" id="A0A8C9WYD6"/>
<dbReference type="PANTHER" id="PTHR24416">
    <property type="entry name" value="TYROSINE-PROTEIN KINASE RECEPTOR"/>
    <property type="match status" value="1"/>
</dbReference>
<accession>A0A8C9WYD6</accession>
<keyword evidence="15" id="KW-0221">Differentiation</keyword>
<keyword evidence="11" id="KW-0677">Repeat</keyword>
<feature type="binding site" evidence="27">
    <location>
        <position position="932"/>
    </location>
    <ligand>
        <name>Mg(2+)</name>
        <dbReference type="ChEBI" id="CHEBI:18420"/>
    </ligand>
</feature>
<dbReference type="InterPro" id="IPR013098">
    <property type="entry name" value="Ig_I-set"/>
</dbReference>
<dbReference type="InterPro" id="IPR036179">
    <property type="entry name" value="Ig-like_dom_sf"/>
</dbReference>
<dbReference type="Gene3D" id="1.10.510.10">
    <property type="entry name" value="Transferase(Phosphotransferase) domain 1"/>
    <property type="match status" value="1"/>
</dbReference>
<dbReference type="InterPro" id="IPR050122">
    <property type="entry name" value="RTK"/>
</dbReference>